<dbReference type="Pfam" id="PF23436">
    <property type="entry name" value="RabGap-TBC_2"/>
    <property type="match status" value="1"/>
</dbReference>
<dbReference type="SMART" id="SM00164">
    <property type="entry name" value="TBC"/>
    <property type="match status" value="1"/>
</dbReference>
<dbReference type="Gene3D" id="1.10.472.80">
    <property type="entry name" value="Ypt/Rab-GAP domain of gyp1p, domain 3"/>
    <property type="match status" value="1"/>
</dbReference>
<dbReference type="InterPro" id="IPR035969">
    <property type="entry name" value="Rab-GAP_TBC_sf"/>
</dbReference>
<dbReference type="PROSITE" id="PS50086">
    <property type="entry name" value="TBC_RABGAP"/>
    <property type="match status" value="1"/>
</dbReference>
<protein>
    <recommendedName>
        <fullName evidence="2">Rab-GAP TBC domain-containing protein</fullName>
    </recommendedName>
</protein>
<sequence>MGEEDAFDMLKFLMYDAGLRKQYRPDMIILQIQMYQLSRLLHDYHRDLYSHLEQQEIGPSLYATPWFLTVFASHFPLGFVARVFDMVFLQGSEVIFKVALSLLGSHKPLILQHDSLESIVDFIKTMLPNLGLVQMEKTINQVCEMDVSKQLQAYEVEYHVLQDELLDTPPTLNQHQRAAQLERTNQSLRQQNLDLLEELQVHTHTHACTKEEKLPLPVLCSIRSPLPRCSHPGVPRSSVQPGESSGGFGPGRGAAEGAGFCTGGGEEAAAEHHHTPPGPPLQPRDKRQPRRTGTSFTVRLTDSHSSIKAGGQRAAR</sequence>
<feature type="region of interest" description="Disordered" evidence="1">
    <location>
        <begin position="229"/>
        <end position="316"/>
    </location>
</feature>
<evidence type="ECO:0000259" key="2">
    <source>
        <dbReference type="PROSITE" id="PS50086"/>
    </source>
</evidence>
<dbReference type="Proteomes" id="UP000264840">
    <property type="component" value="Unplaced"/>
</dbReference>
<feature type="domain" description="Rab-GAP TBC" evidence="2">
    <location>
        <begin position="1"/>
        <end position="91"/>
    </location>
</feature>
<dbReference type="AlphaFoldDB" id="A0A3Q2WC74"/>
<feature type="compositionally biased region" description="Gly residues" evidence="1">
    <location>
        <begin position="244"/>
        <end position="266"/>
    </location>
</feature>
<dbReference type="FunFam" id="1.10.472.80:FF:000003">
    <property type="entry name" value="Putative TBC1 domain family member 1"/>
    <property type="match status" value="1"/>
</dbReference>
<dbReference type="GeneTree" id="ENSGT00940000157949"/>
<feature type="compositionally biased region" description="Polar residues" evidence="1">
    <location>
        <begin position="291"/>
        <end position="306"/>
    </location>
</feature>
<reference evidence="3" key="2">
    <citation type="submission" date="2025-09" db="UniProtKB">
        <authorList>
            <consortium name="Ensembl"/>
        </authorList>
    </citation>
    <scope>IDENTIFICATION</scope>
</reference>
<accession>A0A3Q2WC74</accession>
<reference evidence="3" key="1">
    <citation type="submission" date="2025-08" db="UniProtKB">
        <authorList>
            <consortium name="Ensembl"/>
        </authorList>
    </citation>
    <scope>IDENTIFICATION</scope>
</reference>
<name>A0A3Q2WC74_HAPBU</name>
<proteinExistence type="predicted"/>
<dbReference type="SUPFAM" id="SSF47923">
    <property type="entry name" value="Ypt/Rab-GAP domain of gyp1p"/>
    <property type="match status" value="1"/>
</dbReference>
<dbReference type="InterPro" id="IPR000195">
    <property type="entry name" value="Rab-GAP-TBC_dom"/>
</dbReference>
<dbReference type="InterPro" id="IPR050302">
    <property type="entry name" value="Rab_GAP_TBC_domain"/>
</dbReference>
<evidence type="ECO:0000313" key="3">
    <source>
        <dbReference type="Ensembl" id="ENSHBUP00000022530.1"/>
    </source>
</evidence>
<dbReference type="PANTHER" id="PTHR47219">
    <property type="entry name" value="RAB GTPASE-ACTIVATING PROTEIN 1-LIKE"/>
    <property type="match status" value="1"/>
</dbReference>
<keyword evidence="4" id="KW-1185">Reference proteome</keyword>
<dbReference type="Ensembl" id="ENSHBUT00000013414.1">
    <property type="protein sequence ID" value="ENSHBUP00000022530.1"/>
    <property type="gene ID" value="ENSHBUG00000002808.1"/>
</dbReference>
<organism evidence="3 4">
    <name type="scientific">Haplochromis burtoni</name>
    <name type="common">Burton's mouthbrooder</name>
    <name type="synonym">Chromis burtoni</name>
    <dbReference type="NCBI Taxonomy" id="8153"/>
    <lineage>
        <taxon>Eukaryota</taxon>
        <taxon>Metazoa</taxon>
        <taxon>Chordata</taxon>
        <taxon>Craniata</taxon>
        <taxon>Vertebrata</taxon>
        <taxon>Euteleostomi</taxon>
        <taxon>Actinopterygii</taxon>
        <taxon>Neopterygii</taxon>
        <taxon>Teleostei</taxon>
        <taxon>Neoteleostei</taxon>
        <taxon>Acanthomorphata</taxon>
        <taxon>Ovalentaria</taxon>
        <taxon>Cichlomorphae</taxon>
        <taxon>Cichliformes</taxon>
        <taxon>Cichlidae</taxon>
        <taxon>African cichlids</taxon>
        <taxon>Pseudocrenilabrinae</taxon>
        <taxon>Haplochromini</taxon>
        <taxon>Haplochromis</taxon>
    </lineage>
</organism>
<evidence type="ECO:0000256" key="1">
    <source>
        <dbReference type="SAM" id="MobiDB-lite"/>
    </source>
</evidence>
<evidence type="ECO:0000313" key="4">
    <source>
        <dbReference type="Proteomes" id="UP000264840"/>
    </source>
</evidence>
<dbReference type="PANTHER" id="PTHR47219:SF18">
    <property type="entry name" value="TBC1 DOMAIN FAMILY MEMBER 1 ISOFORM X1"/>
    <property type="match status" value="1"/>
</dbReference>